<organism evidence="1 2">
    <name type="scientific">Bacillus norwichensis</name>
    <dbReference type="NCBI Taxonomy" id="2762217"/>
    <lineage>
        <taxon>Bacteria</taxon>
        <taxon>Bacillati</taxon>
        <taxon>Bacillota</taxon>
        <taxon>Bacilli</taxon>
        <taxon>Bacillales</taxon>
        <taxon>Bacillaceae</taxon>
        <taxon>Bacillus</taxon>
    </lineage>
</organism>
<reference evidence="1 2" key="1">
    <citation type="submission" date="2020-08" db="EMBL/GenBank/DDBJ databases">
        <title>A Genomic Blueprint of the Chicken Gut Microbiome.</title>
        <authorList>
            <person name="Gilroy R."/>
            <person name="Ravi A."/>
            <person name="Getino M."/>
            <person name="Pursley I."/>
            <person name="Horton D.L."/>
            <person name="Alikhan N.-F."/>
            <person name="Baker D."/>
            <person name="Gharbi K."/>
            <person name="Hall N."/>
            <person name="Watson M."/>
            <person name="Adriaenssens E.M."/>
            <person name="Foster-Nyarko E."/>
            <person name="Jarju S."/>
            <person name="Secka A."/>
            <person name="Antonio M."/>
            <person name="Oren A."/>
            <person name="Chaudhuri R."/>
            <person name="La Ragione R.M."/>
            <person name="Hildebrand F."/>
            <person name="Pallen M.J."/>
        </authorList>
    </citation>
    <scope>NUCLEOTIDE SEQUENCE [LARGE SCALE GENOMIC DNA]</scope>
    <source>
        <strain evidence="1 2">Sa1BUA2</strain>
    </source>
</reference>
<keyword evidence="2" id="KW-1185">Reference proteome</keyword>
<name>A0ABR8VPW1_9BACI</name>
<comment type="caution">
    <text evidence="1">The sequence shown here is derived from an EMBL/GenBank/DDBJ whole genome shotgun (WGS) entry which is preliminary data.</text>
</comment>
<dbReference type="InterPro" id="IPR058705">
    <property type="entry name" value="A_ENA"/>
</dbReference>
<dbReference type="Proteomes" id="UP000648182">
    <property type="component" value="Unassembled WGS sequence"/>
</dbReference>
<dbReference type="Pfam" id="PF26595">
    <property type="entry name" value="A_ENA"/>
    <property type="match status" value="1"/>
</dbReference>
<proteinExistence type="predicted"/>
<dbReference type="EMBL" id="JACSPV010000038">
    <property type="protein sequence ID" value="MBD8006803.1"/>
    <property type="molecule type" value="Genomic_DNA"/>
</dbReference>
<protein>
    <submittedName>
        <fullName evidence="1">Uncharacterized protein</fullName>
    </submittedName>
</protein>
<accession>A0ABR8VPW1</accession>
<gene>
    <name evidence="1" type="ORF">H9631_17165</name>
</gene>
<sequence>MSLPNIPNITPLISLDRCDTINLLLSSIALEEISLSHLLNAEGEKLQQFLKQKPVCIDDFLNMNHSINKTLQTIVKSQMLLVLKLEEVVSLAEQSVCCDGTCDCNDKHHQHDCNECSDQCDCFNDE</sequence>
<evidence type="ECO:0000313" key="2">
    <source>
        <dbReference type="Proteomes" id="UP000648182"/>
    </source>
</evidence>
<evidence type="ECO:0000313" key="1">
    <source>
        <dbReference type="EMBL" id="MBD8006803.1"/>
    </source>
</evidence>
<dbReference type="RefSeq" id="WP_191814960.1">
    <property type="nucleotide sequence ID" value="NZ_JACSPV010000038.1"/>
</dbReference>